<dbReference type="Gene3D" id="1.20.1420.20">
    <property type="entry name" value="M75 peptidase, HXXE motif"/>
    <property type="match status" value="1"/>
</dbReference>
<dbReference type="RefSeq" id="WP_092497947.1">
    <property type="nucleotide sequence ID" value="NZ_FOFG01000012.1"/>
</dbReference>
<proteinExistence type="predicted"/>
<dbReference type="OrthoDB" id="9764688at2"/>
<dbReference type="InterPro" id="IPR018976">
    <property type="entry name" value="Imelysin-like"/>
</dbReference>
<sequence length="433" mass="46077">MNYKKHLFGLAAAVSLTAVAVFSSARAAETPAAPTAPAVLTHYADLANIMYGDAAKSAAKLKTAVDAFVANPNDATLAAARTAWKAARVPYMQTEGFRFGNKIVDDWEGEVNSWPLDEGLIDYVDTKSYGTEKADNPLYTANIIANKQVRMGPDMVDTSTITKDVLKKFETGMGNEANVSTGYHAIEFLLWGQDLNGTGPGAGNRPASDYGTENCTHGNCDRRAAYLQAATDLLVDDLNEMTADWAKDGSARKDLIGKGEAGGLATIMTGLGSLSYGELAGERMKLGVLLHDPEEEHDCFSDNTHNSHYYDEVGIQDIWNGTYKDTDGKVHKGASLHDLAAAKSADGVKRVDDAMKVALDKIGLIKKTADSGEMAYDQMLAAGNDKGNKLVLDGVDALVAQTRALEAVVAALDLKVEVEGSDSLDNPSAVSSQ</sequence>
<keyword evidence="6" id="KW-1185">Reference proteome</keyword>
<comment type="subcellular location">
    <subcellularLocation>
        <location evidence="1">Cell envelope</location>
    </subcellularLocation>
</comment>
<dbReference type="Proteomes" id="UP000199647">
    <property type="component" value="Unassembled WGS sequence"/>
</dbReference>
<dbReference type="GO" id="GO:0030313">
    <property type="term" value="C:cell envelope"/>
    <property type="evidence" value="ECO:0007669"/>
    <property type="project" value="UniProtKB-SubCell"/>
</dbReference>
<evidence type="ECO:0000313" key="6">
    <source>
        <dbReference type="Proteomes" id="UP000199647"/>
    </source>
</evidence>
<keyword evidence="2 3" id="KW-0732">Signal</keyword>
<protein>
    <submittedName>
        <fullName evidence="5">Putative iron-regulated protein</fullName>
    </submittedName>
</protein>
<accession>A0A1H9LUL6</accession>
<evidence type="ECO:0000259" key="4">
    <source>
        <dbReference type="Pfam" id="PF09375"/>
    </source>
</evidence>
<feature type="domain" description="Imelysin-like" evidence="4">
    <location>
        <begin position="50"/>
        <end position="404"/>
    </location>
</feature>
<dbReference type="AlphaFoldDB" id="A0A1H9LUL6"/>
<feature type="chain" id="PRO_5011611553" evidence="3">
    <location>
        <begin position="28"/>
        <end position="433"/>
    </location>
</feature>
<evidence type="ECO:0000256" key="3">
    <source>
        <dbReference type="SAM" id="SignalP"/>
    </source>
</evidence>
<dbReference type="STRING" id="1855383.SAMN05216548_11226"/>
<reference evidence="5 6" key="1">
    <citation type="submission" date="2016-10" db="EMBL/GenBank/DDBJ databases">
        <authorList>
            <person name="de Groot N.N."/>
        </authorList>
    </citation>
    <scope>NUCLEOTIDE SEQUENCE [LARGE SCALE GENOMIC DNA]</scope>
    <source>
        <strain evidence="5 6">A52C2</strain>
    </source>
</reference>
<evidence type="ECO:0000256" key="1">
    <source>
        <dbReference type="ARBA" id="ARBA00004196"/>
    </source>
</evidence>
<dbReference type="InterPro" id="IPR038352">
    <property type="entry name" value="Imelysin_sf"/>
</dbReference>
<evidence type="ECO:0000313" key="5">
    <source>
        <dbReference type="EMBL" id="SER15104.1"/>
    </source>
</evidence>
<feature type="signal peptide" evidence="3">
    <location>
        <begin position="1"/>
        <end position="27"/>
    </location>
</feature>
<organism evidence="5 6">
    <name type="scientific">Faunimonas pinastri</name>
    <dbReference type="NCBI Taxonomy" id="1855383"/>
    <lineage>
        <taxon>Bacteria</taxon>
        <taxon>Pseudomonadati</taxon>
        <taxon>Pseudomonadota</taxon>
        <taxon>Alphaproteobacteria</taxon>
        <taxon>Hyphomicrobiales</taxon>
        <taxon>Afifellaceae</taxon>
        <taxon>Faunimonas</taxon>
    </lineage>
</organism>
<dbReference type="CDD" id="cd14657">
    <property type="entry name" value="Imelysin_IrpA-like"/>
    <property type="match status" value="1"/>
</dbReference>
<evidence type="ECO:0000256" key="2">
    <source>
        <dbReference type="ARBA" id="ARBA00022729"/>
    </source>
</evidence>
<dbReference type="Pfam" id="PF09375">
    <property type="entry name" value="Peptidase_M75"/>
    <property type="match status" value="1"/>
</dbReference>
<name>A0A1H9LUL6_9HYPH</name>
<gene>
    <name evidence="5" type="ORF">SAMN05216548_11226</name>
</gene>
<dbReference type="EMBL" id="FOFG01000012">
    <property type="protein sequence ID" value="SER15104.1"/>
    <property type="molecule type" value="Genomic_DNA"/>
</dbReference>